<dbReference type="SUPFAM" id="SSF100879">
    <property type="entry name" value="Lesion bypass DNA polymerase (Y-family), little finger domain"/>
    <property type="match status" value="1"/>
</dbReference>
<evidence type="ECO:0000259" key="2">
    <source>
        <dbReference type="Pfam" id="PF11799"/>
    </source>
</evidence>
<feature type="compositionally biased region" description="Basic residues" evidence="1">
    <location>
        <begin position="174"/>
        <end position="183"/>
    </location>
</feature>
<organism evidence="3 4">
    <name type="scientific">Dunaliella salina</name>
    <name type="common">Green alga</name>
    <name type="synonym">Protococcus salinus</name>
    <dbReference type="NCBI Taxonomy" id="3046"/>
    <lineage>
        <taxon>Eukaryota</taxon>
        <taxon>Viridiplantae</taxon>
        <taxon>Chlorophyta</taxon>
        <taxon>core chlorophytes</taxon>
        <taxon>Chlorophyceae</taxon>
        <taxon>CS clade</taxon>
        <taxon>Chlamydomonadales</taxon>
        <taxon>Dunaliellaceae</taxon>
        <taxon>Dunaliella</taxon>
    </lineage>
</organism>
<sequence>MAAKLVEHLCQDMEEEGIEGSCVTLKLKSTDFRVTTHAKTLPQHIRTPQAILPHVLALLKDKQRACQQTGLELRLMGVRMSSLRKVGRRKIADGAQNPLTRLLLQQQQHKQQEQPQEQPQQQQQQQQQQELQEESQEFQQQQQQEVQELVHPTLHEQQHAHLAQLHEAYPHTRSPMRPHHHYRLSPGETLLPSQREQPVLLQRPQGVLERHQHQHPHQLQFLQPQLPAFFVGEQQPHLPKPTHHPQKDDSQKAGTLLQHPLTIHDQELQAAPGMQHHQHGGGDHHHAHHHRVHNVYHASHPCCLEDPHHHAPPPQRTYPLASSTLASSAADAPAWKGGTLVDEGCSNTTNCTSAFSCPPFAAAPVDATAAATPRPAVGPAPATAAASPRAGSGPAPATPAAQGSAAPPPSPAALSVPVLSAPGGSAHASRGAGCAQASRDVGCAQACTGANGATSAVAACAFAGDGGRGAGAQDAAGSHDRSGDGAGDGGRGASAQDAAGSHDRSGGGAGDGGRGASAQDAAGSHDRSGGGAGDGGGGGGGGRSGGGGGRGGAGGSDGSGDNRGGAAEVPKGRGAIGSSSGGSSNNNRGGLWTCGACTYAGNPRQLLRCEICDTRRGYSTADACANPNIGHPLAMHAPSNTHRGPQKSNSGAYPAESLLKRKHPQQQHPYPNKHGPLRASPSHHIQLPQAPTHPQQQLQPHQQHQRAQQPRQKQQSQQKQASITSLLQRAAAATAGTGGRPETQG</sequence>
<dbReference type="PANTHER" id="PTHR11076">
    <property type="entry name" value="DNA REPAIR POLYMERASE UMUC / TRANSFERASE FAMILY MEMBER"/>
    <property type="match status" value="1"/>
</dbReference>
<evidence type="ECO:0000256" key="1">
    <source>
        <dbReference type="SAM" id="MobiDB-lite"/>
    </source>
</evidence>
<reference evidence="3" key="1">
    <citation type="submission" date="2017-08" db="EMBL/GenBank/DDBJ databases">
        <authorList>
            <person name="Polle J.E."/>
            <person name="Barry K."/>
            <person name="Cushman J."/>
            <person name="Schmutz J."/>
            <person name="Tran D."/>
            <person name="Hathwaick L.T."/>
            <person name="Yim W.C."/>
            <person name="Jenkins J."/>
            <person name="Mckie-Krisberg Z.M."/>
            <person name="Prochnik S."/>
            <person name="Lindquist E."/>
            <person name="Dockter R.B."/>
            <person name="Adam C."/>
            <person name="Molina H."/>
            <person name="Bunkerborg J."/>
            <person name="Jin E."/>
            <person name="Buchheim M."/>
            <person name="Magnuson J."/>
        </authorList>
    </citation>
    <scope>NUCLEOTIDE SEQUENCE</scope>
    <source>
        <strain evidence="3">CCAP 19/18</strain>
    </source>
</reference>
<dbReference type="Gene3D" id="3.30.1490.100">
    <property type="entry name" value="DNA polymerase, Y-family, little finger domain"/>
    <property type="match status" value="1"/>
</dbReference>
<keyword evidence="4" id="KW-1185">Reference proteome</keyword>
<proteinExistence type="predicted"/>
<dbReference type="Proteomes" id="UP000815325">
    <property type="component" value="Unassembled WGS sequence"/>
</dbReference>
<feature type="region of interest" description="Disordered" evidence="1">
    <location>
        <begin position="106"/>
        <end position="146"/>
    </location>
</feature>
<dbReference type="PANTHER" id="PTHR11076:SF33">
    <property type="entry name" value="DNA POLYMERASE KAPPA"/>
    <property type="match status" value="1"/>
</dbReference>
<feature type="region of interest" description="Disordered" evidence="1">
    <location>
        <begin position="466"/>
        <end position="587"/>
    </location>
</feature>
<evidence type="ECO:0000313" key="3">
    <source>
        <dbReference type="EMBL" id="KAF5827727.1"/>
    </source>
</evidence>
<feature type="compositionally biased region" description="Low complexity" evidence="1">
    <location>
        <begin position="106"/>
        <end position="130"/>
    </location>
</feature>
<dbReference type="Pfam" id="PF11799">
    <property type="entry name" value="IMS_C"/>
    <property type="match status" value="1"/>
</dbReference>
<accession>A0ABQ7FZE8</accession>
<dbReference type="InterPro" id="IPR050116">
    <property type="entry name" value="DNA_polymerase-Y"/>
</dbReference>
<gene>
    <name evidence="3" type="ORF">DUNSADRAFT_171</name>
</gene>
<feature type="domain" description="DNA polymerase Y-family little finger" evidence="2">
    <location>
        <begin position="3"/>
        <end position="90"/>
    </location>
</feature>
<feature type="compositionally biased region" description="Low complexity" evidence="1">
    <location>
        <begin position="686"/>
        <end position="722"/>
    </location>
</feature>
<feature type="region of interest" description="Disordered" evidence="1">
    <location>
        <begin position="172"/>
        <end position="193"/>
    </location>
</feature>
<feature type="compositionally biased region" description="Gly residues" evidence="1">
    <location>
        <begin position="529"/>
        <end position="563"/>
    </location>
</feature>
<evidence type="ECO:0000313" key="4">
    <source>
        <dbReference type="Proteomes" id="UP000815325"/>
    </source>
</evidence>
<dbReference type="InterPro" id="IPR036775">
    <property type="entry name" value="DNA_pol_Y-fam_lit_finger_sf"/>
</dbReference>
<feature type="compositionally biased region" description="Polar residues" evidence="1">
    <location>
        <begin position="638"/>
        <end position="651"/>
    </location>
</feature>
<feature type="region of interest" description="Disordered" evidence="1">
    <location>
        <begin position="371"/>
        <end position="418"/>
    </location>
</feature>
<feature type="region of interest" description="Disordered" evidence="1">
    <location>
        <begin position="234"/>
        <end position="253"/>
    </location>
</feature>
<comment type="caution">
    <text evidence="3">The sequence shown here is derived from an EMBL/GenBank/DDBJ whole genome shotgun (WGS) entry which is preliminary data.</text>
</comment>
<dbReference type="InterPro" id="IPR017961">
    <property type="entry name" value="DNA_pol_Y-fam_little_finger"/>
</dbReference>
<feature type="compositionally biased region" description="Low complexity" evidence="1">
    <location>
        <begin position="577"/>
        <end position="587"/>
    </location>
</feature>
<feature type="region of interest" description="Disordered" evidence="1">
    <location>
        <begin position="634"/>
        <end position="653"/>
    </location>
</feature>
<name>A0ABQ7FZE8_DUNSA</name>
<feature type="region of interest" description="Disordered" evidence="1">
    <location>
        <begin position="662"/>
        <end position="745"/>
    </location>
</feature>
<feature type="compositionally biased region" description="Low complexity" evidence="1">
    <location>
        <begin position="371"/>
        <end position="405"/>
    </location>
</feature>
<protein>
    <recommendedName>
        <fullName evidence="2">DNA polymerase Y-family little finger domain-containing protein</fullName>
    </recommendedName>
</protein>
<feature type="compositionally biased region" description="Gly residues" evidence="1">
    <location>
        <begin position="506"/>
        <end position="515"/>
    </location>
</feature>
<dbReference type="EMBL" id="MU070439">
    <property type="protein sequence ID" value="KAF5827727.1"/>
    <property type="molecule type" value="Genomic_DNA"/>
</dbReference>
<feature type="compositionally biased region" description="Low complexity" evidence="1">
    <location>
        <begin position="137"/>
        <end position="146"/>
    </location>
</feature>